<keyword evidence="3" id="KW-1185">Reference proteome</keyword>
<sequence length="763" mass="74722">MAIGPLPPVISEIQANSGQPGKTLAQQTAAGSLVDLQAAATAEPATAILPETTLIERAVAEALGRQGGLAPLYATLAGLADAPELPDAVKAAINAVLAFRLGDGDVTPERVAEAIRSSGVFHEAVAAGRMAAALSPAVRQALGGAPEDRRQATARPATPTTAAPATTPAAARQAPAVPAPAPPIVGAPAAAAQAYGRQGGLPASTAAPIAPQVSSAGNAAGPSAMPGAPAATVAAAPAASLAAPSAAGGTSPVVAAATTVPPSPLLPTVQVARDASAPTSAQVPSTGGAGAQPAPTTTAGAAPSSPTVLATPAVAGQPANPPPPASGGVPPSTASSLPASEPPEVQAPTQPSPAASPASPANASASSRSFAPWTPGRPLTPAAPMAASPAPAGSSADVGRPASPPSVIASEGGETPVSRPAGERAPFVPSDVESLPRVVPGPAAPRPAAAPVASSVVPDAPAQPGATPSAASPQPVASQQAAGQASSQVGQPATPQARPAAPAVAEVAAPPVRQPTLPTAAMPPAAGVDLKGALEVLRRELVAWLGRNADVMASLDGAGDDAAAPRIDRPPPPRKGGPVRGQPAVPLVGEDASEAVPTETLAGRALGEAERSLSRVFLHQAATADGRDAKAAQPTPALMLEIPIAGPNGTSVAQLRIERDDHAPSEPGAPPRRVFQVDIAFDIAPLGPVAVRVGLMDGRRVAVGVWCESDDGLVRMEAERENIVLGLEQEGMVVAGVDLHRGHPPEGRDETAAAASHRLDLQL</sequence>
<feature type="compositionally biased region" description="Low complexity" evidence="1">
    <location>
        <begin position="326"/>
        <end position="336"/>
    </location>
</feature>
<feature type="compositionally biased region" description="Low complexity" evidence="1">
    <location>
        <begin position="347"/>
        <end position="372"/>
    </location>
</feature>
<feature type="region of interest" description="Disordered" evidence="1">
    <location>
        <begin position="557"/>
        <end position="581"/>
    </location>
</feature>
<feature type="compositionally biased region" description="Low complexity" evidence="1">
    <location>
        <begin position="291"/>
        <end position="318"/>
    </location>
</feature>
<name>A0A2G9WXU4_9HYPH</name>
<feature type="compositionally biased region" description="Low complexity" evidence="1">
    <location>
        <begin position="436"/>
        <end position="507"/>
    </location>
</feature>
<dbReference type="Proteomes" id="UP000231070">
    <property type="component" value="Unassembled WGS sequence"/>
</dbReference>
<protein>
    <recommendedName>
        <fullName evidence="4">Flagellar hook-length control protein-like C-terminal domain-containing protein</fullName>
    </recommendedName>
</protein>
<evidence type="ECO:0000313" key="3">
    <source>
        <dbReference type="Proteomes" id="UP000231070"/>
    </source>
</evidence>
<evidence type="ECO:0000256" key="1">
    <source>
        <dbReference type="SAM" id="MobiDB-lite"/>
    </source>
</evidence>
<evidence type="ECO:0000313" key="2">
    <source>
        <dbReference type="EMBL" id="PIO99538.1"/>
    </source>
</evidence>
<dbReference type="EMBL" id="NQVN01000004">
    <property type="protein sequence ID" value="PIO99538.1"/>
    <property type="molecule type" value="Genomic_DNA"/>
</dbReference>
<gene>
    <name evidence="2" type="ORF">CJ014_09520</name>
</gene>
<feature type="region of interest" description="Disordered" evidence="1">
    <location>
        <begin position="141"/>
        <end position="179"/>
    </location>
</feature>
<dbReference type="OrthoDB" id="7941698at2"/>
<evidence type="ECO:0008006" key="4">
    <source>
        <dbReference type="Google" id="ProtNLM"/>
    </source>
</evidence>
<feature type="region of interest" description="Disordered" evidence="1">
    <location>
        <begin position="273"/>
        <end position="507"/>
    </location>
</feature>
<comment type="caution">
    <text evidence="2">The sequence shown here is derived from an EMBL/GenBank/DDBJ whole genome shotgun (WGS) entry which is preliminary data.</text>
</comment>
<dbReference type="RefSeq" id="WP_100080242.1">
    <property type="nucleotide sequence ID" value="NZ_NQVN01000004.1"/>
</dbReference>
<proteinExistence type="predicted"/>
<feature type="compositionally biased region" description="Low complexity" evidence="1">
    <location>
        <begin position="153"/>
        <end position="176"/>
    </location>
</feature>
<dbReference type="AlphaFoldDB" id="A0A2G9WXU4"/>
<feature type="compositionally biased region" description="Low complexity" evidence="1">
    <location>
        <begin position="382"/>
        <end position="396"/>
    </location>
</feature>
<organism evidence="2 3">
    <name type="scientific">Pleomorphomonas carboxyditropha</name>
    <dbReference type="NCBI Taxonomy" id="2023338"/>
    <lineage>
        <taxon>Bacteria</taxon>
        <taxon>Pseudomonadati</taxon>
        <taxon>Pseudomonadota</taxon>
        <taxon>Alphaproteobacteria</taxon>
        <taxon>Hyphomicrobiales</taxon>
        <taxon>Pleomorphomonadaceae</taxon>
        <taxon>Pleomorphomonas</taxon>
    </lineage>
</organism>
<accession>A0A2G9WXU4</accession>
<reference evidence="2 3" key="1">
    <citation type="submission" date="2017-08" db="EMBL/GenBank/DDBJ databases">
        <title>Pleomorphomonas carboxidotrophicus sp. nov., a new mesophilic hydrogenogenic carboxidotroph.</title>
        <authorList>
            <person name="Esquivel-Elizondo S."/>
            <person name="Krajmalnik-Brown R."/>
            <person name="Maldonado J."/>
        </authorList>
    </citation>
    <scope>NUCLEOTIDE SEQUENCE [LARGE SCALE GENOMIC DNA]</scope>
    <source>
        <strain evidence="2 3">SVCO-16</strain>
    </source>
</reference>